<feature type="region of interest" description="Disordered" evidence="1">
    <location>
        <begin position="655"/>
        <end position="711"/>
    </location>
</feature>
<feature type="region of interest" description="Disordered" evidence="1">
    <location>
        <begin position="938"/>
        <end position="958"/>
    </location>
</feature>
<proteinExistence type="predicted"/>
<feature type="region of interest" description="Disordered" evidence="1">
    <location>
        <begin position="278"/>
        <end position="414"/>
    </location>
</feature>
<dbReference type="AlphaFoldDB" id="A0A061H0I8"/>
<accession>A0A061H0I8</accession>
<protein>
    <recommendedName>
        <fullName evidence="4">SAP domain-containing protein</fullName>
    </recommendedName>
</protein>
<feature type="compositionally biased region" description="Polar residues" evidence="1">
    <location>
        <begin position="627"/>
        <end position="640"/>
    </location>
</feature>
<dbReference type="Proteomes" id="UP000053664">
    <property type="component" value="Unassembled WGS sequence"/>
</dbReference>
<feature type="compositionally biased region" description="Low complexity" evidence="1">
    <location>
        <begin position="367"/>
        <end position="383"/>
    </location>
</feature>
<evidence type="ECO:0000256" key="1">
    <source>
        <dbReference type="SAM" id="MobiDB-lite"/>
    </source>
</evidence>
<feature type="compositionally biased region" description="Low complexity" evidence="1">
    <location>
        <begin position="574"/>
        <end position="594"/>
    </location>
</feature>
<dbReference type="eggNOG" id="ENOG502SBXA">
    <property type="taxonomic scope" value="Eukaryota"/>
</dbReference>
<feature type="compositionally biased region" description="Low complexity" evidence="1">
    <location>
        <begin position="278"/>
        <end position="306"/>
    </location>
</feature>
<feature type="region of interest" description="Disordered" evidence="1">
    <location>
        <begin position="72"/>
        <end position="120"/>
    </location>
</feature>
<evidence type="ECO:0000313" key="2">
    <source>
        <dbReference type="EMBL" id="EPQ25717.1"/>
    </source>
</evidence>
<dbReference type="KEGG" id="pfp:PFL1_06711"/>
<feature type="region of interest" description="Disordered" evidence="1">
    <location>
        <begin position="431"/>
        <end position="452"/>
    </location>
</feature>
<feature type="compositionally biased region" description="Low complexity" evidence="1">
    <location>
        <begin position="732"/>
        <end position="748"/>
    </location>
</feature>
<dbReference type="RefSeq" id="XP_007882448.1">
    <property type="nucleotide sequence ID" value="XM_007884257.1"/>
</dbReference>
<feature type="region of interest" description="Disordered" evidence="1">
    <location>
        <begin position="1124"/>
        <end position="1178"/>
    </location>
</feature>
<feature type="region of interest" description="Disordered" evidence="1">
    <location>
        <begin position="807"/>
        <end position="841"/>
    </location>
</feature>
<name>A0A061H0I8_9BASI</name>
<evidence type="ECO:0000313" key="3">
    <source>
        <dbReference type="Proteomes" id="UP000053664"/>
    </source>
</evidence>
<feature type="compositionally biased region" description="Basic and acidic residues" evidence="1">
    <location>
        <begin position="674"/>
        <end position="684"/>
    </location>
</feature>
<organism evidence="2 3">
    <name type="scientific">Pseudozyma flocculosa PF-1</name>
    <dbReference type="NCBI Taxonomy" id="1277687"/>
    <lineage>
        <taxon>Eukaryota</taxon>
        <taxon>Fungi</taxon>
        <taxon>Dikarya</taxon>
        <taxon>Basidiomycota</taxon>
        <taxon>Ustilaginomycotina</taxon>
        <taxon>Ustilaginomycetes</taxon>
        <taxon>Ustilaginales</taxon>
        <taxon>Ustilaginaceae</taxon>
        <taxon>Pseudozyma</taxon>
    </lineage>
</organism>
<feature type="compositionally biased region" description="Low complexity" evidence="1">
    <location>
        <begin position="434"/>
        <end position="452"/>
    </location>
</feature>
<evidence type="ECO:0008006" key="4">
    <source>
        <dbReference type="Google" id="ProtNLM"/>
    </source>
</evidence>
<reference evidence="2 3" key="1">
    <citation type="journal article" date="2013" name="Plant Cell">
        <title>The transition from a phytopathogenic smut ancestor to an anamorphic biocontrol agent deciphered by comparative whole-genome analysis.</title>
        <authorList>
            <person name="Lefebvre F."/>
            <person name="Joly D.L."/>
            <person name="Labbe C."/>
            <person name="Teichmann B."/>
            <person name="Linning R."/>
            <person name="Belzile F."/>
            <person name="Bakkeren G."/>
            <person name="Belanger R.R."/>
        </authorList>
    </citation>
    <scope>NUCLEOTIDE SEQUENCE [LARGE SCALE GENOMIC DNA]</scope>
    <source>
        <strain evidence="2 3">PF-1</strain>
    </source>
</reference>
<feature type="compositionally biased region" description="Low complexity" evidence="1">
    <location>
        <begin position="698"/>
        <end position="707"/>
    </location>
</feature>
<feature type="compositionally biased region" description="Low complexity" evidence="1">
    <location>
        <begin position="664"/>
        <end position="673"/>
    </location>
</feature>
<feature type="compositionally biased region" description="Low complexity" evidence="1">
    <location>
        <begin position="1066"/>
        <end position="1078"/>
    </location>
</feature>
<feature type="compositionally biased region" description="Pro residues" evidence="1">
    <location>
        <begin position="107"/>
        <end position="118"/>
    </location>
</feature>
<feature type="region of interest" description="Disordered" evidence="1">
    <location>
        <begin position="536"/>
        <end position="642"/>
    </location>
</feature>
<feature type="region of interest" description="Disordered" evidence="1">
    <location>
        <begin position="732"/>
        <end position="795"/>
    </location>
</feature>
<dbReference type="EMBL" id="KE361651">
    <property type="protein sequence ID" value="EPQ25717.1"/>
    <property type="molecule type" value="Genomic_DNA"/>
</dbReference>
<feature type="compositionally biased region" description="Low complexity" evidence="1">
    <location>
        <begin position="1135"/>
        <end position="1154"/>
    </location>
</feature>
<dbReference type="OrthoDB" id="5964929at2759"/>
<dbReference type="HOGENOM" id="CLU_269612_0_0_1"/>
<gene>
    <name evidence="2" type="ORF">PFL1_06711</name>
</gene>
<feature type="region of interest" description="Disordered" evidence="1">
    <location>
        <begin position="151"/>
        <end position="200"/>
    </location>
</feature>
<feature type="compositionally biased region" description="Polar residues" evidence="1">
    <location>
        <begin position="184"/>
        <end position="199"/>
    </location>
</feature>
<dbReference type="GeneID" id="19320782"/>
<feature type="compositionally biased region" description="Low complexity" evidence="1">
    <location>
        <begin position="765"/>
        <end position="782"/>
    </location>
</feature>
<feature type="region of interest" description="Disordered" evidence="1">
    <location>
        <begin position="1061"/>
        <end position="1086"/>
    </location>
</feature>
<sequence>MAADDDSILLHPDALHCLKRKQLVSLCRRLDIKANGKSADLIHRLQHFAAANISPNSPTRGNLALLRHVKRSRPSYQEAPDSDDDDADNLATSPTAHPLRHRRSPSPSQPPRPPPPAPDAAAEIIAIPSSSQHSEPSQSLRRSPRKRNINSSIAMHSDPPAPFQPTQPLRQSTKGPRPFASDPVASSSKAGHRPSSAQAQVADLSLDIDRMLRDIHSPEPAEPDVQDCSMDVQGQTPTLQVSAAAQQQPQQPPLEPFMAEFGSMAAMDIVGEASRPASASVQSKASSTSSPWKTLSGSLKGLKNGLQRMGSLSKGGGPKKAAGEKRRREDVDVGSKHDQDSSSSAQDLADEPADCSMPGAFDGSMLASDGADAEAAAADGNGADDQRVGAGSQTQPLRIIKPRPSRSRASLAPSGLSMVAASPSKLYPDLSRLASSPAGPRTAPTTASAALPSMPSITNHQFTAATESILADLNARLAAKGLSTTSLSTLGGVGQWGGSTTSLGDLGLSKGKSTRFDDDHERQFGRMDSIANHYAAKRSRQAEAGSVTPSASGVDGRIVPPPPRSAKHPARIVSGPSSSSLAASSGAQRGAAMSTATSSKRIRVSEDPNRPGLRPSASGRLAAAPTMQRSTTATSVSSLAQRELHKKRLELARQRRLSKGGATGTASKTAGAAAKDRGRLERIKMGIRGMLHGGSGGASAAPAGGAANTDGSAVTKRVDAGSIGSTKSAVSAASAASASSTKTSGGTLAKKKPGFDLKASLSRKPSTLRAPSTAAPSAPNAADRGVSQAVTRPSTATAMADRLRTQGWTGSSSATLPAARQHRPTSSSAREFGSVRTNTSTSTTTASAAAAAAAATAATRGIVGSGSTTSVSGDAQKKTLLKAAKPVAGAVKRARVQPDRLLQRKREAIAQAAVRTTMLASSSSMDLARKLAASATADDEGRTGVRQRTLPSVGSGSVNGLGGGGSAAVGAVTMQAGSTAPRKISTRTLSNASCARGSTSIASASTSTGYPGNVNTTTTIVGGGGGGGATTTTTGKSVAEQMRTARLAELRARNRATEAGIGLGRTTPSPTKPSASSTMGGAGGGGGITASNRYTLLCNSPSKLAAGAGAPTLTPRSSSLRNLRRMMRNPPHPPSSSSSAAATGAATTRGASNGLRNMFVPPNAPTSTDGAAAADAAAARGGGIRLVKSYERSPVPTPTASPTKVETDMILC</sequence>
<feature type="compositionally biased region" description="Basic and acidic residues" evidence="1">
    <location>
        <begin position="321"/>
        <end position="340"/>
    </location>
</feature>
<feature type="compositionally biased region" description="Low complexity" evidence="1">
    <location>
        <begin position="1169"/>
        <end position="1178"/>
    </location>
</feature>